<protein>
    <submittedName>
        <fullName evidence="1">Uncharacterized protein</fullName>
    </submittedName>
</protein>
<sequence length="78" mass="8946">MFDQQYTPELPYYSKVDSVADTTITYRMLYLEPNVQPESEKWQSRIYRCCIPLLILILIDMAVYIEAPHASNAVGGTA</sequence>
<evidence type="ECO:0000313" key="1">
    <source>
        <dbReference type="EMBL" id="KGO53880.1"/>
    </source>
</evidence>
<accession>A0A0A2I809</accession>
<name>A0A0A2I809_PENEN</name>
<organism evidence="1 2">
    <name type="scientific">Penicillium expansum</name>
    <name type="common">Blue mold rot fungus</name>
    <dbReference type="NCBI Taxonomy" id="27334"/>
    <lineage>
        <taxon>Eukaryota</taxon>
        <taxon>Fungi</taxon>
        <taxon>Dikarya</taxon>
        <taxon>Ascomycota</taxon>
        <taxon>Pezizomycotina</taxon>
        <taxon>Eurotiomycetes</taxon>
        <taxon>Eurotiomycetidae</taxon>
        <taxon>Eurotiales</taxon>
        <taxon>Aspergillaceae</taxon>
        <taxon>Penicillium</taxon>
    </lineage>
</organism>
<evidence type="ECO:0000313" key="2">
    <source>
        <dbReference type="Proteomes" id="UP000030143"/>
    </source>
</evidence>
<dbReference type="EMBL" id="JQFZ01000245">
    <property type="protein sequence ID" value="KGO53880.1"/>
    <property type="molecule type" value="Genomic_DNA"/>
</dbReference>
<reference evidence="1 2" key="1">
    <citation type="journal article" date="2015" name="Mol. Plant Microbe Interact.">
        <title>Genome, transcriptome, and functional analyses of Penicillium expansum provide new insights into secondary metabolism and pathogenicity.</title>
        <authorList>
            <person name="Ballester A.R."/>
            <person name="Marcet-Houben M."/>
            <person name="Levin E."/>
            <person name="Sela N."/>
            <person name="Selma-Lazaro C."/>
            <person name="Carmona L."/>
            <person name="Wisniewski M."/>
            <person name="Droby S."/>
            <person name="Gonzalez-Candelas L."/>
            <person name="Gabaldon T."/>
        </authorList>
    </citation>
    <scope>NUCLEOTIDE SEQUENCE [LARGE SCALE GENOMIC DNA]</scope>
    <source>
        <strain evidence="1 2">MD-8</strain>
    </source>
</reference>
<dbReference type="RefSeq" id="XP_016596427.1">
    <property type="nucleotide sequence ID" value="XM_016739683.1"/>
</dbReference>
<gene>
    <name evidence="1" type="ORF">PEX2_024080</name>
</gene>
<dbReference type="Proteomes" id="UP000030143">
    <property type="component" value="Unassembled WGS sequence"/>
</dbReference>
<dbReference type="OrthoDB" id="4339408at2759"/>
<proteinExistence type="predicted"/>
<dbReference type="HOGENOM" id="CLU_2622766_0_0_1"/>
<dbReference type="VEuPathDB" id="FungiDB:PEXP_027950"/>
<keyword evidence="2" id="KW-1185">Reference proteome</keyword>
<comment type="caution">
    <text evidence="1">The sequence shown here is derived from an EMBL/GenBank/DDBJ whole genome shotgun (WGS) entry which is preliminary data.</text>
</comment>
<dbReference type="AlphaFoldDB" id="A0A0A2I809"/>
<dbReference type="GeneID" id="27675102"/>